<dbReference type="GO" id="GO:0000978">
    <property type="term" value="F:RNA polymerase II cis-regulatory region sequence-specific DNA binding"/>
    <property type="evidence" value="ECO:0007669"/>
    <property type="project" value="TreeGrafter"/>
</dbReference>
<comment type="subcellular location">
    <subcellularLocation>
        <location evidence="1">Nucleus</location>
    </subcellularLocation>
</comment>
<evidence type="ECO:0000313" key="7">
    <source>
        <dbReference type="EMBL" id="CAB3994195.1"/>
    </source>
</evidence>
<dbReference type="FunFam" id="3.30.160.60:FF:000110">
    <property type="entry name" value="Zinc finger protein-like"/>
    <property type="match status" value="1"/>
</dbReference>
<gene>
    <name evidence="7" type="ORF">PACLA_8A007597</name>
</gene>
<dbReference type="Proteomes" id="UP001152795">
    <property type="component" value="Unassembled WGS sequence"/>
</dbReference>
<evidence type="ECO:0000256" key="2">
    <source>
        <dbReference type="ARBA" id="ARBA00022723"/>
    </source>
</evidence>
<name>A0A6S7GRC9_PARCT</name>
<evidence type="ECO:0000256" key="3">
    <source>
        <dbReference type="ARBA" id="ARBA00022737"/>
    </source>
</evidence>
<dbReference type="PANTHER" id="PTHR23226">
    <property type="entry name" value="ZINC FINGER AND SCAN DOMAIN-CONTAINING"/>
    <property type="match status" value="1"/>
</dbReference>
<proteinExistence type="predicted"/>
<evidence type="ECO:0000256" key="1">
    <source>
        <dbReference type="ARBA" id="ARBA00004123"/>
    </source>
</evidence>
<dbReference type="SUPFAM" id="SSF57667">
    <property type="entry name" value="beta-beta-alpha zinc fingers"/>
    <property type="match status" value="2"/>
</dbReference>
<dbReference type="GO" id="GO:0005634">
    <property type="term" value="C:nucleus"/>
    <property type="evidence" value="ECO:0007669"/>
    <property type="project" value="UniProtKB-SubCell"/>
</dbReference>
<dbReference type="AlphaFoldDB" id="A0A6S7GRC9"/>
<keyword evidence="6" id="KW-0539">Nucleus</keyword>
<dbReference type="GO" id="GO:0000981">
    <property type="term" value="F:DNA-binding transcription factor activity, RNA polymerase II-specific"/>
    <property type="evidence" value="ECO:0007669"/>
    <property type="project" value="TreeGrafter"/>
</dbReference>
<dbReference type="Gene3D" id="3.30.160.60">
    <property type="entry name" value="Classic Zinc Finger"/>
    <property type="match status" value="2"/>
</dbReference>
<keyword evidence="3" id="KW-0677">Repeat</keyword>
<keyword evidence="2" id="KW-0479">Metal-binding</keyword>
<evidence type="ECO:0000313" key="8">
    <source>
        <dbReference type="Proteomes" id="UP001152795"/>
    </source>
</evidence>
<dbReference type="InterPro" id="IPR036236">
    <property type="entry name" value="Znf_C2H2_sf"/>
</dbReference>
<keyword evidence="8" id="KW-1185">Reference proteome</keyword>
<protein>
    <submittedName>
        <fullName evidence="7">Zinc finger 271 (Zinc finger 7) (HZF7) (Zinc finger ZNFphex133) (Epstein-Barr virus-induced zinc finger)</fullName>
    </submittedName>
</protein>
<dbReference type="InterPro" id="IPR013087">
    <property type="entry name" value="Znf_C2H2_type"/>
</dbReference>
<dbReference type="PROSITE" id="PS00028">
    <property type="entry name" value="ZINC_FINGER_C2H2_1"/>
    <property type="match status" value="4"/>
</dbReference>
<keyword evidence="5" id="KW-0862">Zinc</keyword>
<evidence type="ECO:0000256" key="6">
    <source>
        <dbReference type="ARBA" id="ARBA00023242"/>
    </source>
</evidence>
<dbReference type="PROSITE" id="PS50157">
    <property type="entry name" value="ZINC_FINGER_C2H2_2"/>
    <property type="match status" value="1"/>
</dbReference>
<dbReference type="GO" id="GO:0008270">
    <property type="term" value="F:zinc ion binding"/>
    <property type="evidence" value="ECO:0007669"/>
    <property type="project" value="UniProtKB-KW"/>
</dbReference>
<organism evidence="7 8">
    <name type="scientific">Paramuricea clavata</name>
    <name type="common">Red gorgonian</name>
    <name type="synonym">Violescent sea-whip</name>
    <dbReference type="NCBI Taxonomy" id="317549"/>
    <lineage>
        <taxon>Eukaryota</taxon>
        <taxon>Metazoa</taxon>
        <taxon>Cnidaria</taxon>
        <taxon>Anthozoa</taxon>
        <taxon>Octocorallia</taxon>
        <taxon>Malacalcyonacea</taxon>
        <taxon>Plexauridae</taxon>
        <taxon>Paramuricea</taxon>
    </lineage>
</organism>
<dbReference type="PANTHER" id="PTHR23226:SF416">
    <property type="entry name" value="FI01424P"/>
    <property type="match status" value="1"/>
</dbReference>
<dbReference type="SMART" id="SM00355">
    <property type="entry name" value="ZnF_C2H2"/>
    <property type="match status" value="4"/>
</dbReference>
<keyword evidence="4" id="KW-0863">Zinc-finger</keyword>
<reference evidence="7" key="1">
    <citation type="submission" date="2020-04" db="EMBL/GenBank/DDBJ databases">
        <authorList>
            <person name="Alioto T."/>
            <person name="Alioto T."/>
            <person name="Gomez Garrido J."/>
        </authorList>
    </citation>
    <scope>NUCLEOTIDE SEQUENCE</scope>
    <source>
        <strain evidence="7">A484AB</strain>
    </source>
</reference>
<comment type="caution">
    <text evidence="7">The sequence shown here is derived from an EMBL/GenBank/DDBJ whole genome shotgun (WGS) entry which is preliminary data.</text>
</comment>
<sequence length="141" mass="16298">MVLHKRKHTEKKPYECDICKKRFAQKSSVTHHKKQHLLCNTCSREIVQPQDLNEHFFVFEHDGKCSCSKCDKRFINFMKLVQHIARQHGNDGNYQCSLCQELESTQPTGVGYVCCVCDVVFVVLGELEDHMATHDTMSAHD</sequence>
<evidence type="ECO:0000256" key="4">
    <source>
        <dbReference type="ARBA" id="ARBA00022771"/>
    </source>
</evidence>
<dbReference type="EMBL" id="CACRXK020002413">
    <property type="protein sequence ID" value="CAB3994195.1"/>
    <property type="molecule type" value="Genomic_DNA"/>
</dbReference>
<accession>A0A6S7GRC9</accession>
<dbReference type="Pfam" id="PF00096">
    <property type="entry name" value="zf-C2H2"/>
    <property type="match status" value="2"/>
</dbReference>
<evidence type="ECO:0000256" key="5">
    <source>
        <dbReference type="ARBA" id="ARBA00022833"/>
    </source>
</evidence>